<feature type="transmembrane region" description="Helical" evidence="1">
    <location>
        <begin position="187"/>
        <end position="209"/>
    </location>
</feature>
<keyword evidence="1" id="KW-1133">Transmembrane helix</keyword>
<dbReference type="EMBL" id="JWYV01000006">
    <property type="protein sequence ID" value="KKD00163.1"/>
    <property type="molecule type" value="Genomic_DNA"/>
</dbReference>
<name>A0A0F5VDL6_9GAMM</name>
<feature type="transmembrane region" description="Helical" evidence="1">
    <location>
        <begin position="13"/>
        <end position="34"/>
    </location>
</feature>
<reference evidence="2 3" key="1">
    <citation type="submission" date="2014-12" db="EMBL/GenBank/DDBJ databases">
        <title>Mercury Reductase activity and rhizosphere competence traits in the genome of root associated Photobacterium halotolerans MELD1.</title>
        <authorList>
            <person name="Mathew D.C."/>
            <person name="Huang C.-C."/>
        </authorList>
    </citation>
    <scope>NUCLEOTIDE SEQUENCE [LARGE SCALE GENOMIC DNA]</scope>
    <source>
        <strain evidence="2 3">MELD1</strain>
    </source>
</reference>
<accession>A0A0F5VDL6</accession>
<proteinExistence type="predicted"/>
<protein>
    <submittedName>
        <fullName evidence="2">Uncharacterized protein</fullName>
    </submittedName>
</protein>
<keyword evidence="3" id="KW-1185">Reference proteome</keyword>
<evidence type="ECO:0000313" key="3">
    <source>
        <dbReference type="Proteomes" id="UP000033633"/>
    </source>
</evidence>
<feature type="transmembrane region" description="Helical" evidence="1">
    <location>
        <begin position="112"/>
        <end position="135"/>
    </location>
</feature>
<dbReference type="RefSeq" id="WP_046220456.1">
    <property type="nucleotide sequence ID" value="NZ_JWYV01000006.1"/>
</dbReference>
<evidence type="ECO:0000256" key="1">
    <source>
        <dbReference type="SAM" id="Phobius"/>
    </source>
</evidence>
<comment type="caution">
    <text evidence="2">The sequence shown here is derived from an EMBL/GenBank/DDBJ whole genome shotgun (WGS) entry which is preliminary data.</text>
</comment>
<keyword evidence="1" id="KW-0472">Membrane</keyword>
<keyword evidence="1" id="KW-0812">Transmembrane</keyword>
<dbReference type="PATRIC" id="fig|265726.11.peg.4115"/>
<dbReference type="Proteomes" id="UP000033633">
    <property type="component" value="Unassembled WGS sequence"/>
</dbReference>
<evidence type="ECO:0000313" key="2">
    <source>
        <dbReference type="EMBL" id="KKD00163.1"/>
    </source>
</evidence>
<organism evidence="2 3">
    <name type="scientific">Photobacterium halotolerans</name>
    <dbReference type="NCBI Taxonomy" id="265726"/>
    <lineage>
        <taxon>Bacteria</taxon>
        <taxon>Pseudomonadati</taxon>
        <taxon>Pseudomonadota</taxon>
        <taxon>Gammaproteobacteria</taxon>
        <taxon>Vibrionales</taxon>
        <taxon>Vibrionaceae</taxon>
        <taxon>Photobacterium</taxon>
    </lineage>
</organism>
<feature type="transmembrane region" description="Helical" evidence="1">
    <location>
        <begin position="46"/>
        <end position="63"/>
    </location>
</feature>
<sequence length="228" mass="24479">MNTYSQFIASIQFWGRLTLLLAALLSFGPAVYLYLAYGLSPDISQLFGAFAIIASFMVISYVLEPMTYYPVLGLSGTYMSWLAGNISNLRLPVSAVAQLRVGVKQGSPEGDIISTISIGVSIVVNLIVLLVVAMLGQEVLTRLPENILGMFEYVLPSVMGALLFLFAQKSMTTCAILLAATIGLNLMAAPGWSILIVCILGGILLSIWLEKRKLAASQPVPVGETENV</sequence>
<dbReference type="OrthoDB" id="2052735at2"/>
<dbReference type="STRING" id="265726.KY46_09790"/>
<dbReference type="AlphaFoldDB" id="A0A0F5VDL6"/>
<feature type="transmembrane region" description="Helical" evidence="1">
    <location>
        <begin position="147"/>
        <end position="167"/>
    </location>
</feature>
<gene>
    <name evidence="2" type="ORF">KY46_09790</name>
</gene>